<keyword evidence="2" id="KW-1185">Reference proteome</keyword>
<dbReference type="Proteomes" id="UP000193719">
    <property type="component" value="Unassembled WGS sequence"/>
</dbReference>
<accession>A0A1Y1VMP8</accession>
<evidence type="ECO:0000313" key="2">
    <source>
        <dbReference type="Proteomes" id="UP000193719"/>
    </source>
</evidence>
<name>A0A1Y1VMP8_9FUNG</name>
<dbReference type="EMBL" id="MCFH01000002">
    <property type="protein sequence ID" value="ORX60196.1"/>
    <property type="molecule type" value="Genomic_DNA"/>
</dbReference>
<proteinExistence type="predicted"/>
<protein>
    <submittedName>
        <fullName evidence="1">Uncharacterized protein</fullName>
    </submittedName>
</protein>
<organism evidence="1 2">
    <name type="scientific">Piromyces finnis</name>
    <dbReference type="NCBI Taxonomy" id="1754191"/>
    <lineage>
        <taxon>Eukaryota</taxon>
        <taxon>Fungi</taxon>
        <taxon>Fungi incertae sedis</taxon>
        <taxon>Chytridiomycota</taxon>
        <taxon>Chytridiomycota incertae sedis</taxon>
        <taxon>Neocallimastigomycetes</taxon>
        <taxon>Neocallimastigales</taxon>
        <taxon>Neocallimastigaceae</taxon>
        <taxon>Piromyces</taxon>
    </lineage>
</organism>
<comment type="caution">
    <text evidence="1">The sequence shown here is derived from an EMBL/GenBank/DDBJ whole genome shotgun (WGS) entry which is preliminary data.</text>
</comment>
<reference evidence="1 2" key="2">
    <citation type="submission" date="2016-08" db="EMBL/GenBank/DDBJ databases">
        <title>Pervasive Adenine N6-methylation of Active Genes in Fungi.</title>
        <authorList>
            <consortium name="DOE Joint Genome Institute"/>
            <person name="Mondo S.J."/>
            <person name="Dannebaum R.O."/>
            <person name="Kuo R.C."/>
            <person name="Labutti K."/>
            <person name="Haridas S."/>
            <person name="Kuo A."/>
            <person name="Salamov A."/>
            <person name="Ahrendt S.R."/>
            <person name="Lipzen A."/>
            <person name="Sullivan W."/>
            <person name="Andreopoulos W.B."/>
            <person name="Clum A."/>
            <person name="Lindquist E."/>
            <person name="Daum C."/>
            <person name="Ramamoorthy G.K."/>
            <person name="Gryganskyi A."/>
            <person name="Culley D."/>
            <person name="Magnuson J.K."/>
            <person name="James T.Y."/>
            <person name="O'Malley M.A."/>
            <person name="Stajich J.E."/>
            <person name="Spatafora J.W."/>
            <person name="Visel A."/>
            <person name="Grigoriev I.V."/>
        </authorList>
    </citation>
    <scope>NUCLEOTIDE SEQUENCE [LARGE SCALE GENOMIC DNA]</scope>
    <source>
        <strain evidence="2">finn</strain>
    </source>
</reference>
<sequence>MIDENITFEISPINVITYQFNNKNNEWIPVNNIKKITTFYFQVLLPKNIQENEINNKPYKIKTINNEKIIMEQLEKEIENKKKEIFPYPVIIMANKLVDTTMIIIEKFFPSKIFIEKGNDYFCILRTEYLLPIVGFQFTSSILLDRFKTQFEKCLFMINRINENQGFLSSSNLLPETNQSQPPLLNDININKSDVENKIKLTLIKNYCYNDMKIQMYSEKQKEKSIYHYPSYYGTIITSSINLIHMNLILYIEMIFKNYCYYKNLSTSIFPLNQIFLASKIIYDNKEWTGLPLFEKNKLFLEVSSLDSIHIQKYLQPFKLLNKYTTIYCHHNQLSNLIKSSLKDLTSKLYARINQLEYTLRKQLWVFHHEVFHFIMYGIKDSDIKVTSENYLELLSKNKQKYSDLWKEASSCIVYQSHLNSSNHSKITDNKLDNSIHTCFHFISDFYDFQKQWYSILPKNFKYHQDCINSTNKIKNHLFNTSSSLPSGNMH</sequence>
<dbReference type="OrthoDB" id="2151847at2759"/>
<evidence type="ECO:0000313" key="1">
    <source>
        <dbReference type="EMBL" id="ORX60196.1"/>
    </source>
</evidence>
<reference evidence="1 2" key="1">
    <citation type="submission" date="2016-08" db="EMBL/GenBank/DDBJ databases">
        <title>Genomes of anaerobic fungi encode conserved fungal cellulosomes for biomass hydrolysis.</title>
        <authorList>
            <consortium name="DOE Joint Genome Institute"/>
            <person name="Haitjema C.H."/>
            <person name="Gilmore S.P."/>
            <person name="Henske J.K."/>
            <person name="Solomon K.V."/>
            <person name="De Groot R."/>
            <person name="Kuo A."/>
            <person name="Mondo S.J."/>
            <person name="Salamov A.A."/>
            <person name="Labutti K."/>
            <person name="Zhao Z."/>
            <person name="Chiniquy J."/>
            <person name="Barry K."/>
            <person name="Brewer H.M."/>
            <person name="Purvine S.O."/>
            <person name="Wright A.T."/>
            <person name="Boxma B."/>
            <person name="Van Alen T."/>
            <person name="Hackstein J.H."/>
            <person name="Baker S.E."/>
            <person name="Grigoriev I.V."/>
            <person name="O'Malley M.A."/>
        </authorList>
    </citation>
    <scope>NUCLEOTIDE SEQUENCE [LARGE SCALE GENOMIC DNA]</scope>
    <source>
        <strain evidence="2">finn</strain>
    </source>
</reference>
<gene>
    <name evidence="1" type="ORF">BCR36DRAFT_274804</name>
</gene>
<dbReference type="AlphaFoldDB" id="A0A1Y1VMP8"/>